<feature type="transmembrane region" description="Helical" evidence="1">
    <location>
        <begin position="135"/>
        <end position="157"/>
    </location>
</feature>
<dbReference type="PANTHER" id="PTHR37810">
    <property type="entry name" value="IMMUNITY PROTEIN SDPI"/>
    <property type="match status" value="1"/>
</dbReference>
<protein>
    <recommendedName>
        <fullName evidence="6">DUF1648 domain-containing protein</fullName>
    </recommendedName>
</protein>
<evidence type="ECO:0000313" key="5">
    <source>
        <dbReference type="Proteomes" id="UP000185746"/>
    </source>
</evidence>
<gene>
    <name evidence="4" type="ORF">BI350_06735</name>
</gene>
<dbReference type="RefSeq" id="WP_075527393.1">
    <property type="nucleotide sequence ID" value="NZ_CP017560.1"/>
</dbReference>
<evidence type="ECO:0000259" key="3">
    <source>
        <dbReference type="Pfam" id="PF19124"/>
    </source>
</evidence>
<feature type="transmembrane region" description="Helical" evidence="1">
    <location>
        <begin position="264"/>
        <end position="287"/>
    </location>
</feature>
<evidence type="ECO:0000313" key="4">
    <source>
        <dbReference type="EMBL" id="AOV07264.1"/>
    </source>
</evidence>
<keyword evidence="1" id="KW-0472">Membrane</keyword>
<keyword evidence="1" id="KW-1133">Transmembrane helix</keyword>
<dbReference type="InterPro" id="IPR014574">
    <property type="entry name" value="UCP032908"/>
</dbReference>
<keyword evidence="5" id="KW-1185">Reference proteome</keyword>
<dbReference type="InterPro" id="IPR012867">
    <property type="entry name" value="DUF1648"/>
</dbReference>
<dbReference type="EMBL" id="CP017560">
    <property type="protein sequence ID" value="AOV07264.1"/>
    <property type="molecule type" value="Genomic_DNA"/>
</dbReference>
<dbReference type="GO" id="GO:0009636">
    <property type="term" value="P:response to toxic substance"/>
    <property type="evidence" value="ECO:0007669"/>
    <property type="project" value="TreeGrafter"/>
</dbReference>
<evidence type="ECO:0000256" key="1">
    <source>
        <dbReference type="SAM" id="Phobius"/>
    </source>
</evidence>
<organism evidence="4 5">
    <name type="scientific">Sporosarcina ureilytica</name>
    <dbReference type="NCBI Taxonomy" id="298596"/>
    <lineage>
        <taxon>Bacteria</taxon>
        <taxon>Bacillati</taxon>
        <taxon>Bacillota</taxon>
        <taxon>Bacilli</taxon>
        <taxon>Bacillales</taxon>
        <taxon>Caryophanaceae</taxon>
        <taxon>Sporosarcina</taxon>
    </lineage>
</organism>
<evidence type="ECO:0000259" key="2">
    <source>
        <dbReference type="Pfam" id="PF07853"/>
    </source>
</evidence>
<dbReference type="AlphaFoldDB" id="A0A1D8JEX7"/>
<accession>A0A1D8JEX7</accession>
<dbReference type="KEGG" id="surl:BI350_06735"/>
<feature type="transmembrane region" description="Helical" evidence="1">
    <location>
        <begin position="233"/>
        <end position="252"/>
    </location>
</feature>
<feature type="domain" description="DUF1648" evidence="2">
    <location>
        <begin position="147"/>
        <end position="194"/>
    </location>
</feature>
<sequence length="368" mass="41232">MTIALLLAIATFIIIIQAAIPYLLKPTIVFGVTIPNGYTKNEKLLFYKKMYASIVFIIGILTITAFMIWAMNAKPLEEKMMISGVAIQFAILILSMALYFVFHAKTSKLKTENQWGANLKQVRLVDIAARTADEMLPFTIFLLPMVITIGLIIYTTIHYPSLPELIPTHWGIDGQPDAFTEKTPFSAIALLLILLIMQGMMVGINELTKRSGIKIQANRKKKSRAQQLAFRKYSSWLLFATALLLTILFAFLQLMTIHENIGGTAIVLALPIAFIIIIFGMTAVYAFKVGQGGARLDVQITEEEVEGITNFDDDQYWKLGVIYVNKDDPSIFIEKRFGVGWTVNFGNPISYLIFFGPLLLILGISLYL</sequence>
<dbReference type="Proteomes" id="UP000185746">
    <property type="component" value="Chromosome"/>
</dbReference>
<feature type="transmembrane region" description="Helical" evidence="1">
    <location>
        <begin position="349"/>
        <end position="367"/>
    </location>
</feature>
<dbReference type="Pfam" id="PF19124">
    <property type="entry name" value="DUF5808"/>
    <property type="match status" value="1"/>
</dbReference>
<dbReference type="Pfam" id="PF07853">
    <property type="entry name" value="DUF1648"/>
    <property type="match status" value="1"/>
</dbReference>
<name>A0A1D8JEX7_9BACL</name>
<dbReference type="PIRSF" id="PIRSF032908">
    <property type="entry name" value="UCP032908"/>
    <property type="match status" value="1"/>
</dbReference>
<keyword evidence="1" id="KW-0812">Transmembrane</keyword>
<feature type="transmembrane region" description="Helical" evidence="1">
    <location>
        <begin position="50"/>
        <end position="70"/>
    </location>
</feature>
<evidence type="ECO:0008006" key="6">
    <source>
        <dbReference type="Google" id="ProtNLM"/>
    </source>
</evidence>
<feature type="transmembrane region" description="Helical" evidence="1">
    <location>
        <begin position="82"/>
        <end position="102"/>
    </location>
</feature>
<feature type="transmembrane region" description="Helical" evidence="1">
    <location>
        <begin position="185"/>
        <end position="204"/>
    </location>
</feature>
<dbReference type="PANTHER" id="PTHR37810:SF5">
    <property type="entry name" value="IMMUNITY PROTEIN SDPI"/>
    <property type="match status" value="1"/>
</dbReference>
<dbReference type="InterPro" id="IPR043831">
    <property type="entry name" value="DUF5808"/>
</dbReference>
<reference evidence="4 5" key="1">
    <citation type="submission" date="2016-09" db="EMBL/GenBank/DDBJ databases">
        <title>Complete genome sequence of the Lysinibacillus sphaericus LMG 22257, a specie of Bacillus with ureolytic activity that can effectively biodeposit calcium carbonate.</title>
        <authorList>
            <person name="Yan W."/>
        </authorList>
    </citation>
    <scope>NUCLEOTIDE SEQUENCE [LARGE SCALE GENOMIC DNA]</scope>
    <source>
        <strain evidence="4 5">LMG 22257</strain>
    </source>
</reference>
<feature type="domain" description="DUF5808" evidence="3">
    <location>
        <begin position="326"/>
        <end position="351"/>
    </location>
</feature>
<proteinExistence type="predicted"/>